<comment type="caution">
    <text evidence="1">The sequence shown here is derived from an EMBL/GenBank/DDBJ whole genome shotgun (WGS) entry which is preliminary data.</text>
</comment>
<evidence type="ECO:0000313" key="1">
    <source>
        <dbReference type="EMBL" id="SDY52973.1"/>
    </source>
</evidence>
<dbReference type="Proteomes" id="UP000199663">
    <property type="component" value="Unassembled WGS sequence"/>
</dbReference>
<organism evidence="1 2">
    <name type="scientific">Rhodonellum ikkaensis</name>
    <dbReference type="NCBI Taxonomy" id="336829"/>
    <lineage>
        <taxon>Bacteria</taxon>
        <taxon>Pseudomonadati</taxon>
        <taxon>Bacteroidota</taxon>
        <taxon>Cytophagia</taxon>
        <taxon>Cytophagales</taxon>
        <taxon>Cytophagaceae</taxon>
        <taxon>Rhodonellum</taxon>
    </lineage>
</organism>
<keyword evidence="2" id="KW-1185">Reference proteome</keyword>
<protein>
    <submittedName>
        <fullName evidence="1">Uncharacterized protein</fullName>
    </submittedName>
</protein>
<accession>A0A1H3KLA6</accession>
<gene>
    <name evidence="1" type="ORF">SAMN05444412_101436</name>
</gene>
<evidence type="ECO:0000313" key="2">
    <source>
        <dbReference type="Proteomes" id="UP000199663"/>
    </source>
</evidence>
<reference evidence="1 2" key="1">
    <citation type="submission" date="2016-10" db="EMBL/GenBank/DDBJ databases">
        <authorList>
            <person name="Varghese N."/>
            <person name="Submissions S."/>
        </authorList>
    </citation>
    <scope>NUCLEOTIDE SEQUENCE [LARGE SCALE GENOMIC DNA]</scope>
    <source>
        <strain evidence="1 2">DSM 17997</strain>
    </source>
</reference>
<name>A0A1H3KLA6_9BACT</name>
<sequence>MWFFNIYLYLKFIAKPNRMKKSLLLFLMLFCSFFLVKNVTAQVHAGLYHGGVLSQIGVGTDIDKKYFGEVRFLAGDVVNYVYGIEALGHVNLKRSDWYNVHLGLMLGISSIDNGKFGLPIGLSFKPLENHRQFSILLEGTPMYAYDFTVRANIGLRYTFRKD</sequence>
<proteinExistence type="predicted"/>
<dbReference type="EMBL" id="FNQC01000001">
    <property type="protein sequence ID" value="SDY52973.1"/>
    <property type="molecule type" value="Genomic_DNA"/>
</dbReference>